<feature type="coiled-coil region" evidence="11">
    <location>
        <begin position="2329"/>
        <end position="2397"/>
    </location>
</feature>
<evidence type="ECO:0000259" key="14">
    <source>
        <dbReference type="PROSITE" id="PS50222"/>
    </source>
</evidence>
<feature type="domain" description="EF-hand" evidence="14">
    <location>
        <begin position="249"/>
        <end position="284"/>
    </location>
</feature>
<evidence type="ECO:0000259" key="16">
    <source>
        <dbReference type="PROSITE" id="PS51283"/>
    </source>
</evidence>
<feature type="domain" description="Protein kinase" evidence="13">
    <location>
        <begin position="1517"/>
        <end position="1778"/>
    </location>
</feature>
<dbReference type="Pfam" id="PF06337">
    <property type="entry name" value="DUSP"/>
    <property type="match status" value="1"/>
</dbReference>
<evidence type="ECO:0000256" key="11">
    <source>
        <dbReference type="SAM" id="Coils"/>
    </source>
</evidence>
<dbReference type="InterPro" id="IPR018200">
    <property type="entry name" value="USP_CS"/>
</dbReference>
<protein>
    <recommendedName>
        <fullName evidence="1">non-specific serine/threonine protein kinase</fullName>
        <ecNumber evidence="1">2.7.11.1</ecNumber>
    </recommendedName>
</protein>
<dbReference type="InterPro" id="IPR017441">
    <property type="entry name" value="Protein_kinase_ATP_BS"/>
</dbReference>
<feature type="domain" description="USP" evidence="15">
    <location>
        <begin position="725"/>
        <end position="1472"/>
    </location>
</feature>
<feature type="region of interest" description="Disordered" evidence="12">
    <location>
        <begin position="2451"/>
        <end position="2543"/>
    </location>
</feature>
<comment type="catalytic activity">
    <reaction evidence="9">
        <text>L-seryl-[protein] + ATP = O-phospho-L-seryl-[protein] + ADP + H(+)</text>
        <dbReference type="Rhea" id="RHEA:17989"/>
        <dbReference type="Rhea" id="RHEA-COMP:9863"/>
        <dbReference type="Rhea" id="RHEA-COMP:11604"/>
        <dbReference type="ChEBI" id="CHEBI:15378"/>
        <dbReference type="ChEBI" id="CHEBI:29999"/>
        <dbReference type="ChEBI" id="CHEBI:30616"/>
        <dbReference type="ChEBI" id="CHEBI:83421"/>
        <dbReference type="ChEBI" id="CHEBI:456216"/>
        <dbReference type="EC" id="2.7.11.1"/>
    </reaction>
</comment>
<keyword evidence="4 10" id="KW-0547">Nucleotide-binding</keyword>
<feature type="compositionally biased region" description="Polar residues" evidence="12">
    <location>
        <begin position="2525"/>
        <end position="2543"/>
    </location>
</feature>
<dbReference type="Gene3D" id="3.10.20.90">
    <property type="entry name" value="Phosphatidylinositol 3-kinase Catalytic Subunit, Chain A, domain 1"/>
    <property type="match status" value="1"/>
</dbReference>
<evidence type="ECO:0000256" key="2">
    <source>
        <dbReference type="ARBA" id="ARBA00022527"/>
    </source>
</evidence>
<dbReference type="PANTHER" id="PTHR47167">
    <property type="entry name" value="SERINE/THREONINE-PROTEIN KINASE TAO1-LIKE PROTEIN"/>
    <property type="match status" value="1"/>
</dbReference>
<dbReference type="PROSITE" id="PS00107">
    <property type="entry name" value="PROTEIN_KINASE_ATP"/>
    <property type="match status" value="1"/>
</dbReference>
<feature type="compositionally biased region" description="Polar residues" evidence="12">
    <location>
        <begin position="2482"/>
        <end position="2498"/>
    </location>
</feature>
<dbReference type="Pfam" id="PF00443">
    <property type="entry name" value="UCH"/>
    <property type="match status" value="1"/>
</dbReference>
<dbReference type="PANTHER" id="PTHR47167:SF4">
    <property type="entry name" value="SERINE_THREONINE-PROTEIN KINASE TAO"/>
    <property type="match status" value="1"/>
</dbReference>
<comment type="catalytic activity">
    <reaction evidence="8">
        <text>L-threonyl-[protein] + ATP = O-phospho-L-threonyl-[protein] + ADP + H(+)</text>
        <dbReference type="Rhea" id="RHEA:46608"/>
        <dbReference type="Rhea" id="RHEA-COMP:11060"/>
        <dbReference type="Rhea" id="RHEA-COMP:11605"/>
        <dbReference type="ChEBI" id="CHEBI:15378"/>
        <dbReference type="ChEBI" id="CHEBI:30013"/>
        <dbReference type="ChEBI" id="CHEBI:30616"/>
        <dbReference type="ChEBI" id="CHEBI:61977"/>
        <dbReference type="ChEBI" id="CHEBI:456216"/>
        <dbReference type="EC" id="2.7.11.1"/>
    </reaction>
</comment>
<feature type="binding site" evidence="10">
    <location>
        <position position="1547"/>
    </location>
    <ligand>
        <name>ATP</name>
        <dbReference type="ChEBI" id="CHEBI:30616"/>
    </ligand>
</feature>
<comment type="caution">
    <text evidence="17">The sequence shown here is derived from an EMBL/GenBank/DDBJ whole genome shotgun (WGS) entry which is preliminary data.</text>
</comment>
<dbReference type="EMBL" id="CAJOBC010001267">
    <property type="protein sequence ID" value="CAF3667985.1"/>
    <property type="molecule type" value="Genomic_DNA"/>
</dbReference>
<dbReference type="InterPro" id="IPR001394">
    <property type="entry name" value="Peptidase_C19_UCH"/>
</dbReference>
<keyword evidence="7 10" id="KW-0067">ATP-binding</keyword>
<feature type="compositionally biased region" description="Low complexity" evidence="12">
    <location>
        <begin position="1308"/>
        <end position="1322"/>
    </location>
</feature>
<dbReference type="InterPro" id="IPR006615">
    <property type="entry name" value="Pept_C19_DUSP"/>
</dbReference>
<dbReference type="InterPro" id="IPR038765">
    <property type="entry name" value="Papain-like_cys_pep_sf"/>
</dbReference>
<gene>
    <name evidence="17" type="ORF">GPM918_LOCUS7657</name>
    <name evidence="18" type="ORF">SRO942_LOCUS7657</name>
</gene>
<keyword evidence="2" id="KW-0723">Serine/threonine-protein kinase</keyword>
<keyword evidence="3" id="KW-0808">Transferase</keyword>
<evidence type="ECO:0000256" key="3">
    <source>
        <dbReference type="ARBA" id="ARBA00022679"/>
    </source>
</evidence>
<dbReference type="Proteomes" id="UP000681722">
    <property type="component" value="Unassembled WGS sequence"/>
</dbReference>
<feature type="region of interest" description="Disordered" evidence="12">
    <location>
        <begin position="1352"/>
        <end position="1385"/>
    </location>
</feature>
<dbReference type="EMBL" id="CAJNOQ010001267">
    <property type="protein sequence ID" value="CAF0881901.1"/>
    <property type="molecule type" value="Genomic_DNA"/>
</dbReference>
<dbReference type="SUPFAM" id="SSF54001">
    <property type="entry name" value="Cysteine proteinases"/>
    <property type="match status" value="1"/>
</dbReference>
<dbReference type="InterPro" id="IPR051234">
    <property type="entry name" value="TAO_STE20_kinase"/>
</dbReference>
<evidence type="ECO:0000259" key="13">
    <source>
        <dbReference type="PROSITE" id="PS50011"/>
    </source>
</evidence>
<evidence type="ECO:0000256" key="12">
    <source>
        <dbReference type="SAM" id="MobiDB-lite"/>
    </source>
</evidence>
<dbReference type="GO" id="GO:0005737">
    <property type="term" value="C:cytoplasm"/>
    <property type="evidence" value="ECO:0007669"/>
    <property type="project" value="TreeGrafter"/>
</dbReference>
<dbReference type="PRINTS" id="PR00450">
    <property type="entry name" value="RECOVERIN"/>
</dbReference>
<dbReference type="Gene3D" id="3.90.70.10">
    <property type="entry name" value="Cysteine proteinases"/>
    <property type="match status" value="2"/>
</dbReference>
<dbReference type="InterPro" id="IPR035927">
    <property type="entry name" value="DUSP-like_sf"/>
</dbReference>
<dbReference type="InterPro" id="IPR000719">
    <property type="entry name" value="Prot_kinase_dom"/>
</dbReference>
<dbReference type="SMART" id="SM00054">
    <property type="entry name" value="EFh"/>
    <property type="match status" value="2"/>
</dbReference>
<feature type="region of interest" description="Disordered" evidence="12">
    <location>
        <begin position="1839"/>
        <end position="1880"/>
    </location>
</feature>
<evidence type="ECO:0000256" key="7">
    <source>
        <dbReference type="ARBA" id="ARBA00022840"/>
    </source>
</evidence>
<feature type="coiled-coil region" evidence="11">
    <location>
        <begin position="2113"/>
        <end position="2144"/>
    </location>
</feature>
<dbReference type="SMART" id="SM00220">
    <property type="entry name" value="S_TKc"/>
    <property type="match status" value="1"/>
</dbReference>
<dbReference type="GO" id="GO:0004674">
    <property type="term" value="F:protein serine/threonine kinase activity"/>
    <property type="evidence" value="ECO:0007669"/>
    <property type="project" value="UniProtKB-KW"/>
</dbReference>
<evidence type="ECO:0000256" key="5">
    <source>
        <dbReference type="ARBA" id="ARBA00022777"/>
    </source>
</evidence>
<feature type="coiled-coil region" evidence="11">
    <location>
        <begin position="1999"/>
        <end position="2074"/>
    </location>
</feature>
<name>A0A813YBQ5_9BILA</name>
<evidence type="ECO:0000256" key="10">
    <source>
        <dbReference type="PROSITE-ProRule" id="PRU10141"/>
    </source>
</evidence>
<keyword evidence="19" id="KW-1185">Reference proteome</keyword>
<proteinExistence type="predicted"/>
<dbReference type="SUPFAM" id="SSF143791">
    <property type="entry name" value="DUSP-like"/>
    <property type="match status" value="1"/>
</dbReference>
<evidence type="ECO:0000256" key="9">
    <source>
        <dbReference type="ARBA" id="ARBA00048679"/>
    </source>
</evidence>
<dbReference type="GO" id="GO:0005524">
    <property type="term" value="F:ATP binding"/>
    <property type="evidence" value="ECO:0007669"/>
    <property type="project" value="UniProtKB-UniRule"/>
</dbReference>
<dbReference type="Gene3D" id="1.10.238.10">
    <property type="entry name" value="EF-hand"/>
    <property type="match status" value="1"/>
</dbReference>
<feature type="compositionally biased region" description="Low complexity" evidence="12">
    <location>
        <begin position="2503"/>
        <end position="2524"/>
    </location>
</feature>
<keyword evidence="6" id="KW-0106">Calcium</keyword>
<dbReference type="InterPro" id="IPR028889">
    <property type="entry name" value="USP"/>
</dbReference>
<dbReference type="SUPFAM" id="SSF47473">
    <property type="entry name" value="EF-hand"/>
    <property type="match status" value="1"/>
</dbReference>
<dbReference type="PROSITE" id="PS00018">
    <property type="entry name" value="EF_HAND_1"/>
    <property type="match status" value="2"/>
</dbReference>
<evidence type="ECO:0000256" key="1">
    <source>
        <dbReference type="ARBA" id="ARBA00012513"/>
    </source>
</evidence>
<reference evidence="17" key="1">
    <citation type="submission" date="2021-02" db="EMBL/GenBank/DDBJ databases">
        <authorList>
            <person name="Nowell W R."/>
        </authorList>
    </citation>
    <scope>NUCLEOTIDE SEQUENCE</scope>
</reference>
<evidence type="ECO:0000256" key="8">
    <source>
        <dbReference type="ARBA" id="ARBA00047899"/>
    </source>
</evidence>
<dbReference type="Gene3D" id="1.10.510.10">
    <property type="entry name" value="Transferase(Phosphotransferase) domain 1"/>
    <property type="match status" value="1"/>
</dbReference>
<evidence type="ECO:0000313" key="17">
    <source>
        <dbReference type="EMBL" id="CAF0881901.1"/>
    </source>
</evidence>
<dbReference type="SUPFAM" id="SSF56112">
    <property type="entry name" value="Protein kinase-like (PK-like)"/>
    <property type="match status" value="1"/>
</dbReference>
<dbReference type="PROSITE" id="PS50222">
    <property type="entry name" value="EF_HAND_2"/>
    <property type="match status" value="2"/>
</dbReference>
<dbReference type="GO" id="GO:0004843">
    <property type="term" value="F:cysteine-type deubiquitinase activity"/>
    <property type="evidence" value="ECO:0007669"/>
    <property type="project" value="InterPro"/>
</dbReference>
<dbReference type="Gene3D" id="3.30.200.20">
    <property type="entry name" value="Phosphorylase Kinase, domain 1"/>
    <property type="match status" value="1"/>
</dbReference>
<feature type="domain" description="EF-hand" evidence="14">
    <location>
        <begin position="221"/>
        <end position="248"/>
    </location>
</feature>
<evidence type="ECO:0000256" key="4">
    <source>
        <dbReference type="ARBA" id="ARBA00022741"/>
    </source>
</evidence>
<feature type="compositionally biased region" description="Low complexity" evidence="12">
    <location>
        <begin position="1375"/>
        <end position="1385"/>
    </location>
</feature>
<dbReference type="PROSITE" id="PS51283">
    <property type="entry name" value="DUSP"/>
    <property type="match status" value="1"/>
</dbReference>
<dbReference type="CDD" id="cd00051">
    <property type="entry name" value="EFh"/>
    <property type="match status" value="1"/>
</dbReference>
<dbReference type="OrthoDB" id="265776at2759"/>
<keyword evidence="5" id="KW-0418">Kinase</keyword>
<dbReference type="PROSITE" id="PS50235">
    <property type="entry name" value="USP_3"/>
    <property type="match status" value="1"/>
</dbReference>
<dbReference type="FunFam" id="1.10.510.10:FF:000877">
    <property type="entry name" value="TAO kinase 2"/>
    <property type="match status" value="1"/>
</dbReference>
<dbReference type="PROSITE" id="PS00972">
    <property type="entry name" value="USP_1"/>
    <property type="match status" value="1"/>
</dbReference>
<dbReference type="InterPro" id="IPR018247">
    <property type="entry name" value="EF_Hand_1_Ca_BS"/>
</dbReference>
<dbReference type="Proteomes" id="UP000663829">
    <property type="component" value="Unassembled WGS sequence"/>
</dbReference>
<dbReference type="InterPro" id="IPR011009">
    <property type="entry name" value="Kinase-like_dom_sf"/>
</dbReference>
<feature type="compositionally biased region" description="Polar residues" evidence="12">
    <location>
        <begin position="1865"/>
        <end position="1880"/>
    </location>
</feature>
<feature type="region of interest" description="Disordered" evidence="12">
    <location>
        <begin position="1292"/>
        <end position="1330"/>
    </location>
</feature>
<feature type="domain" description="DUSP" evidence="16">
    <location>
        <begin position="371"/>
        <end position="539"/>
    </location>
</feature>
<sequence length="2543" mass="294759">MGSGGTKLLSYEEACKRFSPSDLERIESTFRDITNGSGELGYTNFKRDVLGNFLPEKLATRLYQVCAAIIYYGKPKERMQLLYAIFTYQHSTLYRQDVEEFISQCGETIPEELQTLFLNDQIVSQESFVNWLERHHGHTTILTDWLMDDNRLHELTSVIIDDRSDQFVILAGVTHLNDKEVLDLERCYNIQLHSHPQKQLNIETFSKLLSPVLPPILIPGFFDAFDENQDGTIDFKEFVCGISAACRGPDIERFKFLFKVFDRDRDHLLNKSDVIHMASCLIDVAQFTYHMTFFHAHDSPEELAESVLKDNGQNDILKQEDFLGWCQKESLISDLLNLIFQICHVVLGLRPSSNEEEASIIKTFLKREQYPFIEAQPCVSSKVYHWINQNRSMTKFGSNWYLINIEWWRQWEQKIGIKYNSQMTIKNQNYYNQSASDIQQLTTSSPLNKTRSVSKLTKNSSSKPIQNGSITDLSKPSQIDNLPLLERTSSNKFPSVNDECIQLKPFLKHLQDFEMVPELLWNFIKKYYRCNVAICRKVTYKRKQVKPELELYPFIIKIYRNQMISQQQQASNANYNNNSTSNSTLPPNQPLYFVYPLINFVSASMFGNGSSSTNASRHYLVNTHFISPYQTLKSVAEELAFKYGKQLDEIRLWLKYGENDLKWLDFEQDNLTCEQVPIQNNSEILVEVRNNDLTWPEELYTLTTPKTKLNENKETSPAAVSIGTTGLSNLGNTCFLNAAVQALSYTYPLTYYFLERYHLFEINKDNPIGMQGNIALRYGQLVAKLWSGVKGPLAPFELRGSVAKFGSSRFTEFQQHDTQEFLSFLLDGLHEDLNRVHHKPYVELKDSDDRPDEDVAMEHWSNHLARNTSIIVDLFHGLLKSQVKCLVCGLKSVRFDPFNVLSLPLPSENSIYLEVKLMRLDGSIPVKYGIKVNCDSTLFYVKQQLAELSSLSVDQLSFFDVTCHYLRRTERETLKVKLLNNAKDLYAYEIPLPIPIDTRQTDNAHKQEMSMSKPVSSSSTPLTYRPSLFIIAYHRRLERNERYISPMTRYRIVFFGQPIIIPYYSSSSTTIITNRDLYKDVCNQIDRLLRNVKSVKSANHALDCDDSLAELYPFSLKNVTEDGQKCSKCTWNRFCLGCKIESNDEQYINISGAICIDWEPAAYYLRYLASREQEVVNDSSIKLRPQQQSNDDHSIHLEDCLESFIRWENLDQKETYYCKKCEKHQQADKKLDIWKLPPILIFHIKRFQLYNNRWIKSSRPIRFPIHSFYPSAYVATRTPIALNLQTESSLSTTTDSTIDINGNDHHSSSSSTSTSSSPSLSSQKKREIEQQTSQILSPVHLFNGYDDYPISQTNSTKSMQKVKKKSDKSKKVPATPNSAAMSMSSSTSLKSPLHERAMSFGENSFDADNAAYNLYALVCHHGVIGGGHYVAFVKNRITQQWYCFNDSLVKPVNENVLEQYASAAYLLFYEREGLNYGQYMPDVDGKKQSMPLPAKPGSIKDPEVEGLFSKDDPEKLFVDLREIGHGNFGAVYYARNCETSEVVAIKKMSTGRKQNAETWQDILKEIRFLRELNHRHCIAYKGCYLKEYTTWLAMEYCLGSASDLIEVHKKPLEEGEIATIVCDTLSALNYLHSMQRIHRDIKAGNILLTEDAIVKLGLCFEKYSDFGSASFISPANSFVGTPYWIAPEVILAMENGQYDGKVDIWSLGITCIELAERRPPLFSMNPMSALYHIAQNEPPTLSEPDSHTVDFVSFIDMCLQKAPSDRPTANELLTTPFITSKSSREILIDLIRRTKEAVREFDNIRYRRMKKILMGQESPKNTSDISSSTVDILDDGSNGAPDYFHSIDDEEKSTDYPTYPDDESLNSSRSSLQQPSITTPTTGVISNLVVNGLPNGRSSNAHNQSYALLSSAQTIPYNNRRFSSGDNHLHLHPLTPLSTQQPIINESILSIRKSDTIASDSLAGTSARAINEFSTIKTSRIVIREQREHDQEDQQREQFRGYKRMRRQHQKQLKQFEERCRQEKFELRSKLEREYNQFQEQVAADNNRILEKHRKESADRVKYNQNQLRKLEREQESDYDTELKRFSVEQQRSYKMKKEAFKKEILGSTSRPKNEKEEEMRKVKEELQMKLRNEEQNLRTQLEHDHTVRKLQLRRRKLLLLHVLEQKLFEEKCTKNMDHIIARHALLKKHHEQTKELELKQLQNLHKMRGEFTNKQHQTEIANFSEYSTRRQKELMKQHAINQKQFPKNIKFKQADIKKQYKDAYNTQTRQYKALKEKTRLDNPTLSREELELKLKQIKDEQRRKFDLLYQRYEETIQKMLDQQNVKLNADQEHERMNLKQILDEDQRNLTALQEESRLRMEQQNIDERRQLDRNIDDRLTQLNKQMEQDLAAYNEDRTRQFQILLERQRRELDVVDNEITHLGISVNDLIDNVQDMNFFNMNENNNSSYPSVDGSIKLPSENTPNHHQNYHYSQQQQQQQTASPSSNTNGQQQQQIRYYSDRSSVISLQRSRSSNSFHNNNSSAAPITTQSPQPILYTNSNK</sequence>
<dbReference type="InterPro" id="IPR011992">
    <property type="entry name" value="EF-hand-dom_pair"/>
</dbReference>
<organism evidence="17 19">
    <name type="scientific">Didymodactylos carnosus</name>
    <dbReference type="NCBI Taxonomy" id="1234261"/>
    <lineage>
        <taxon>Eukaryota</taxon>
        <taxon>Metazoa</taxon>
        <taxon>Spiralia</taxon>
        <taxon>Gnathifera</taxon>
        <taxon>Rotifera</taxon>
        <taxon>Eurotatoria</taxon>
        <taxon>Bdelloidea</taxon>
        <taxon>Philodinida</taxon>
        <taxon>Philodinidae</taxon>
        <taxon>Didymodactylos</taxon>
    </lineage>
</organism>
<dbReference type="Gene3D" id="3.30.2230.10">
    <property type="entry name" value="DUSP-like"/>
    <property type="match status" value="1"/>
</dbReference>
<dbReference type="PROSITE" id="PS00973">
    <property type="entry name" value="USP_2"/>
    <property type="match status" value="1"/>
</dbReference>
<keyword evidence="11" id="KW-0175">Coiled coil</keyword>
<dbReference type="PROSITE" id="PS50011">
    <property type="entry name" value="PROTEIN_KINASE_DOM"/>
    <property type="match status" value="1"/>
</dbReference>
<accession>A0A813YBQ5</accession>
<evidence type="ECO:0000313" key="19">
    <source>
        <dbReference type="Proteomes" id="UP000663829"/>
    </source>
</evidence>
<dbReference type="Pfam" id="PF00069">
    <property type="entry name" value="Pkinase"/>
    <property type="match status" value="1"/>
</dbReference>
<dbReference type="EC" id="2.7.11.1" evidence="1"/>
<feature type="compositionally biased region" description="Polar residues" evidence="12">
    <location>
        <begin position="2461"/>
        <end position="2474"/>
    </location>
</feature>
<dbReference type="InterPro" id="IPR002048">
    <property type="entry name" value="EF_hand_dom"/>
</dbReference>
<evidence type="ECO:0000259" key="15">
    <source>
        <dbReference type="PROSITE" id="PS50235"/>
    </source>
</evidence>
<dbReference type="GO" id="GO:0005509">
    <property type="term" value="F:calcium ion binding"/>
    <property type="evidence" value="ECO:0007669"/>
    <property type="project" value="InterPro"/>
</dbReference>
<evidence type="ECO:0000256" key="6">
    <source>
        <dbReference type="ARBA" id="ARBA00022837"/>
    </source>
</evidence>
<evidence type="ECO:0000313" key="18">
    <source>
        <dbReference type="EMBL" id="CAF3667985.1"/>
    </source>
</evidence>
<dbReference type="GO" id="GO:0016579">
    <property type="term" value="P:protein deubiquitination"/>
    <property type="evidence" value="ECO:0007669"/>
    <property type="project" value="InterPro"/>
</dbReference>